<gene>
    <name evidence="7" type="ORF">J2Z17_003294</name>
</gene>
<dbReference type="CDD" id="cd14668">
    <property type="entry name" value="mlta_B"/>
    <property type="match status" value="1"/>
</dbReference>
<dbReference type="InterPro" id="IPR036908">
    <property type="entry name" value="RlpA-like_sf"/>
</dbReference>
<sequence>MSEAADFRLTPLAFSQLEGWERDDPRPLLTAMQACRRHIEDIKPYKTGSLGVKPEELAAAFAEAPRGSDVTADQARRYFEAVFQPFQIEPMASGRGFVTAFYEPEVSVSDRADSEFRYPFYRQPDDLVEVDETHAPEGWDPGIRFGRRTAEGIELHPDRRRIDEGCLQGLGLEIAYARSKVDVFFAHVQGAARLVFPDGRQSRITYAAKSGHAFSPIGKLLIDRGEIARDEISMQAIRAWLAAHPDRVDAVLWHNRSYIFFREAAVEDRLLGPIAAAKVPLVAGRSLAVDRMIHTFGSPFFIRSDTITHMDDGAPFARLMLALDTGTAIVGPARGDIFTGSGEAAGLMAGAVRNTADFTILIPRTAAGRYGG</sequence>
<dbReference type="CDD" id="cd14485">
    <property type="entry name" value="mltA_like_LT_A"/>
    <property type="match status" value="1"/>
</dbReference>
<comment type="caution">
    <text evidence="7">The sequence shown here is derived from an EMBL/GenBank/DDBJ whole genome shotgun (WGS) entry which is preliminary data.</text>
</comment>
<dbReference type="PIRSF" id="PIRSF019422">
    <property type="entry name" value="MltA"/>
    <property type="match status" value="1"/>
</dbReference>
<dbReference type="Proteomes" id="UP000759443">
    <property type="component" value="Unassembled WGS sequence"/>
</dbReference>
<organism evidence="7 8">
    <name type="scientific">Rhizobium halophytocola</name>
    <dbReference type="NCBI Taxonomy" id="735519"/>
    <lineage>
        <taxon>Bacteria</taxon>
        <taxon>Pseudomonadati</taxon>
        <taxon>Pseudomonadota</taxon>
        <taxon>Alphaproteobacteria</taxon>
        <taxon>Hyphomicrobiales</taxon>
        <taxon>Rhizobiaceae</taxon>
        <taxon>Rhizobium/Agrobacterium group</taxon>
        <taxon>Rhizobium</taxon>
    </lineage>
</organism>
<dbReference type="Pfam" id="PF03562">
    <property type="entry name" value="MltA"/>
    <property type="match status" value="1"/>
</dbReference>
<dbReference type="Gene3D" id="2.40.240.50">
    <property type="entry name" value="Barwin-like endoglucanases"/>
    <property type="match status" value="1"/>
</dbReference>
<comment type="catalytic activity">
    <reaction evidence="1">
        <text>Exolytic cleavage of the (1-&gt;4)-beta-glycosidic linkage between N-acetylmuramic acid (MurNAc) and N-acetylglucosamine (GlcNAc) residues in peptidoglycan, from either the reducing or the non-reducing ends of the peptidoglycan chains, with concomitant formation of a 1,6-anhydrobond in the MurNAc residue.</text>
        <dbReference type="EC" id="4.2.2.n1"/>
    </reaction>
</comment>
<dbReference type="PANTHER" id="PTHR30124">
    <property type="entry name" value="MEMBRANE-BOUND LYTIC MUREIN TRANSGLYCOSYLASE A"/>
    <property type="match status" value="1"/>
</dbReference>
<evidence type="ECO:0000259" key="6">
    <source>
        <dbReference type="SMART" id="SM00925"/>
    </source>
</evidence>
<accession>A0ABS4E1M1</accession>
<evidence type="ECO:0000256" key="2">
    <source>
        <dbReference type="ARBA" id="ARBA00012587"/>
    </source>
</evidence>
<proteinExistence type="predicted"/>
<reference evidence="7 8" key="1">
    <citation type="submission" date="2021-03" db="EMBL/GenBank/DDBJ databases">
        <title>Genomic Encyclopedia of Type Strains, Phase IV (KMG-IV): sequencing the most valuable type-strain genomes for metagenomic binning, comparative biology and taxonomic classification.</title>
        <authorList>
            <person name="Goeker M."/>
        </authorList>
    </citation>
    <scope>NUCLEOTIDE SEQUENCE [LARGE SCALE GENOMIC DNA]</scope>
    <source>
        <strain evidence="7 8">DSM 21600</strain>
    </source>
</reference>
<evidence type="ECO:0000256" key="3">
    <source>
        <dbReference type="ARBA" id="ARBA00023239"/>
    </source>
</evidence>
<dbReference type="InterPro" id="IPR010611">
    <property type="entry name" value="3D_dom"/>
</dbReference>
<dbReference type="SUPFAM" id="SSF50685">
    <property type="entry name" value="Barwin-like endoglucanases"/>
    <property type="match status" value="1"/>
</dbReference>
<dbReference type="Gene3D" id="2.40.40.10">
    <property type="entry name" value="RlpA-like domain"/>
    <property type="match status" value="1"/>
</dbReference>
<dbReference type="EC" id="4.2.2.n1" evidence="2"/>
<evidence type="ECO:0000256" key="1">
    <source>
        <dbReference type="ARBA" id="ARBA00001420"/>
    </source>
</evidence>
<keyword evidence="3" id="KW-0456">Lyase</keyword>
<dbReference type="InterPro" id="IPR026044">
    <property type="entry name" value="MltA"/>
</dbReference>
<dbReference type="InterPro" id="IPR005300">
    <property type="entry name" value="MltA_B"/>
</dbReference>
<keyword evidence="8" id="KW-1185">Reference proteome</keyword>
<evidence type="ECO:0000313" key="7">
    <source>
        <dbReference type="EMBL" id="MBP1851842.1"/>
    </source>
</evidence>
<evidence type="ECO:0000256" key="5">
    <source>
        <dbReference type="ARBA" id="ARBA00030918"/>
    </source>
</evidence>
<evidence type="ECO:0000313" key="8">
    <source>
        <dbReference type="Proteomes" id="UP000759443"/>
    </source>
</evidence>
<evidence type="ECO:0000256" key="4">
    <source>
        <dbReference type="ARBA" id="ARBA00023316"/>
    </source>
</evidence>
<feature type="domain" description="Lytic transglycosylase MltA" evidence="6">
    <location>
        <begin position="105"/>
        <end position="262"/>
    </location>
</feature>
<dbReference type="Pfam" id="PF06725">
    <property type="entry name" value="3D"/>
    <property type="match status" value="1"/>
</dbReference>
<name>A0ABS4E1M1_9HYPH</name>
<dbReference type="PANTHER" id="PTHR30124:SF0">
    <property type="entry name" value="MEMBRANE-BOUND LYTIC MUREIN TRANSGLYCOSYLASE A"/>
    <property type="match status" value="1"/>
</dbReference>
<dbReference type="SMART" id="SM00925">
    <property type="entry name" value="MltA"/>
    <property type="match status" value="1"/>
</dbReference>
<dbReference type="EMBL" id="JAGGJU010000009">
    <property type="protein sequence ID" value="MBP1851842.1"/>
    <property type="molecule type" value="Genomic_DNA"/>
</dbReference>
<protein>
    <recommendedName>
        <fullName evidence="2">peptidoglycan lytic exotransglycosylase</fullName>
        <ecNumber evidence="2">4.2.2.n1</ecNumber>
    </recommendedName>
    <alternativeName>
        <fullName evidence="5">Murein hydrolase A</fullName>
    </alternativeName>
</protein>
<dbReference type="RefSeq" id="WP_209946695.1">
    <property type="nucleotide sequence ID" value="NZ_JAGGJU010000009.1"/>
</dbReference>
<keyword evidence="4" id="KW-0961">Cell wall biogenesis/degradation</keyword>